<dbReference type="PRINTS" id="PR00035">
    <property type="entry name" value="HTHGNTR"/>
</dbReference>
<keyword evidence="1" id="KW-0805">Transcription regulation</keyword>
<dbReference type="PANTHER" id="PTHR44846">
    <property type="entry name" value="MANNOSYL-D-GLYCERATE TRANSPORT/METABOLISM SYSTEM REPRESSOR MNGR-RELATED"/>
    <property type="match status" value="1"/>
</dbReference>
<dbReference type="Pfam" id="PF00392">
    <property type="entry name" value="GntR"/>
    <property type="match status" value="1"/>
</dbReference>
<dbReference type="Gene3D" id="1.10.10.10">
    <property type="entry name" value="Winged helix-like DNA-binding domain superfamily/Winged helix DNA-binding domain"/>
    <property type="match status" value="1"/>
</dbReference>
<organism evidence="5">
    <name type="scientific">marine sediment metagenome</name>
    <dbReference type="NCBI Taxonomy" id="412755"/>
    <lineage>
        <taxon>unclassified sequences</taxon>
        <taxon>metagenomes</taxon>
        <taxon>ecological metagenomes</taxon>
    </lineage>
</organism>
<dbReference type="SMART" id="SM00345">
    <property type="entry name" value="HTH_GNTR"/>
    <property type="match status" value="1"/>
</dbReference>
<dbReference type="Pfam" id="PF07702">
    <property type="entry name" value="UTRA"/>
    <property type="match status" value="1"/>
</dbReference>
<name>A0A0F9QD39_9ZZZZ</name>
<evidence type="ECO:0000256" key="2">
    <source>
        <dbReference type="ARBA" id="ARBA00023125"/>
    </source>
</evidence>
<dbReference type="SMART" id="SM00866">
    <property type="entry name" value="UTRA"/>
    <property type="match status" value="1"/>
</dbReference>
<comment type="caution">
    <text evidence="5">The sequence shown here is derived from an EMBL/GenBank/DDBJ whole genome shotgun (WGS) entry which is preliminary data.</text>
</comment>
<dbReference type="GO" id="GO:0045892">
    <property type="term" value="P:negative regulation of DNA-templated transcription"/>
    <property type="evidence" value="ECO:0007669"/>
    <property type="project" value="TreeGrafter"/>
</dbReference>
<dbReference type="InterPro" id="IPR011663">
    <property type="entry name" value="UTRA"/>
</dbReference>
<keyword evidence="2" id="KW-0238">DNA-binding</keyword>
<dbReference type="PROSITE" id="PS50949">
    <property type="entry name" value="HTH_GNTR"/>
    <property type="match status" value="1"/>
</dbReference>
<dbReference type="AlphaFoldDB" id="A0A0F9QD39"/>
<dbReference type="Gene3D" id="3.40.1410.10">
    <property type="entry name" value="Chorismate lyase-like"/>
    <property type="match status" value="1"/>
</dbReference>
<accession>A0A0F9QD39</accession>
<gene>
    <name evidence="5" type="ORF">LCGC14_0732990</name>
</gene>
<protein>
    <recommendedName>
        <fullName evidence="4">HTH gntR-type domain-containing protein</fullName>
    </recommendedName>
</protein>
<reference evidence="5" key="1">
    <citation type="journal article" date="2015" name="Nature">
        <title>Complex archaea that bridge the gap between prokaryotes and eukaryotes.</title>
        <authorList>
            <person name="Spang A."/>
            <person name="Saw J.H."/>
            <person name="Jorgensen S.L."/>
            <person name="Zaremba-Niedzwiedzka K."/>
            <person name="Martijn J."/>
            <person name="Lind A.E."/>
            <person name="van Eijk R."/>
            <person name="Schleper C."/>
            <person name="Guy L."/>
            <person name="Ettema T.J."/>
        </authorList>
    </citation>
    <scope>NUCLEOTIDE SEQUENCE</scope>
</reference>
<sequence>MTPPRRTPIWTTIAHSLRADIAARVYRPGDKLPTEGTLAARFGVNRHTVRHAIRALAEEGLVLSRRGAGVFVMSTPTDYPIGRRVRFHQNLREQGRIPSKELLLLETRAPRDEEFSALALTNATKVQVCEGLSFADGQVVAIFRSVFSAARFPDILEHLAETQSVTAALRMGGVTDYTRASTRINAKLANATQALHLRVAEHAPILRTISLNVDSDGTPLEYGRTWFAGDKVTLTLSDG</sequence>
<proteinExistence type="predicted"/>
<dbReference type="PANTHER" id="PTHR44846:SF1">
    <property type="entry name" value="MANNOSYL-D-GLYCERATE TRANSPORT_METABOLISM SYSTEM REPRESSOR MNGR-RELATED"/>
    <property type="match status" value="1"/>
</dbReference>
<dbReference type="SUPFAM" id="SSF46785">
    <property type="entry name" value="Winged helix' DNA-binding domain"/>
    <property type="match status" value="1"/>
</dbReference>
<dbReference type="InterPro" id="IPR036390">
    <property type="entry name" value="WH_DNA-bd_sf"/>
</dbReference>
<keyword evidence="3" id="KW-0804">Transcription</keyword>
<dbReference type="CDD" id="cd07377">
    <property type="entry name" value="WHTH_GntR"/>
    <property type="match status" value="1"/>
</dbReference>
<evidence type="ECO:0000313" key="5">
    <source>
        <dbReference type="EMBL" id="KKN40464.1"/>
    </source>
</evidence>
<dbReference type="InterPro" id="IPR028978">
    <property type="entry name" value="Chorismate_lyase_/UTRA_dom_sf"/>
</dbReference>
<dbReference type="EMBL" id="LAZR01001703">
    <property type="protein sequence ID" value="KKN40464.1"/>
    <property type="molecule type" value="Genomic_DNA"/>
</dbReference>
<dbReference type="InterPro" id="IPR000524">
    <property type="entry name" value="Tscrpt_reg_HTH_GntR"/>
</dbReference>
<dbReference type="NCBIfam" id="TIGR02325">
    <property type="entry name" value="C_P_lyase_phnF"/>
    <property type="match status" value="1"/>
</dbReference>
<evidence type="ECO:0000256" key="1">
    <source>
        <dbReference type="ARBA" id="ARBA00023015"/>
    </source>
</evidence>
<evidence type="ECO:0000259" key="4">
    <source>
        <dbReference type="PROSITE" id="PS50949"/>
    </source>
</evidence>
<dbReference type="GO" id="GO:0003700">
    <property type="term" value="F:DNA-binding transcription factor activity"/>
    <property type="evidence" value="ECO:0007669"/>
    <property type="project" value="InterPro"/>
</dbReference>
<dbReference type="InterPro" id="IPR012702">
    <property type="entry name" value="CP_lyase_PhnF"/>
</dbReference>
<feature type="domain" description="HTH gntR-type" evidence="4">
    <location>
        <begin position="7"/>
        <end position="75"/>
    </location>
</feature>
<dbReference type="GO" id="GO:0003677">
    <property type="term" value="F:DNA binding"/>
    <property type="evidence" value="ECO:0007669"/>
    <property type="project" value="UniProtKB-KW"/>
</dbReference>
<evidence type="ECO:0000256" key="3">
    <source>
        <dbReference type="ARBA" id="ARBA00023163"/>
    </source>
</evidence>
<dbReference type="InterPro" id="IPR036388">
    <property type="entry name" value="WH-like_DNA-bd_sf"/>
</dbReference>
<dbReference type="SUPFAM" id="SSF64288">
    <property type="entry name" value="Chorismate lyase-like"/>
    <property type="match status" value="1"/>
</dbReference>
<dbReference type="InterPro" id="IPR050679">
    <property type="entry name" value="Bact_HTH_transcr_reg"/>
</dbReference>